<proteinExistence type="predicted"/>
<evidence type="ECO:0000313" key="1">
    <source>
        <dbReference type="EMBL" id="NIK74504.1"/>
    </source>
</evidence>
<accession>A0A846MSB8</accession>
<dbReference type="Proteomes" id="UP000537126">
    <property type="component" value="Unassembled WGS sequence"/>
</dbReference>
<protein>
    <submittedName>
        <fullName evidence="1">Uncharacterized protein</fullName>
    </submittedName>
</protein>
<name>A0A846MSB8_9BACT</name>
<gene>
    <name evidence="1" type="ORF">FHS56_002029</name>
</gene>
<organism evidence="1 2">
    <name type="scientific">Thermonema lapsum</name>
    <dbReference type="NCBI Taxonomy" id="28195"/>
    <lineage>
        <taxon>Bacteria</taxon>
        <taxon>Pseudomonadati</taxon>
        <taxon>Bacteroidota</taxon>
        <taxon>Cytophagia</taxon>
        <taxon>Cytophagales</taxon>
        <taxon>Thermonemataceae</taxon>
        <taxon>Thermonema</taxon>
    </lineage>
</organism>
<keyword evidence="2" id="KW-1185">Reference proteome</keyword>
<comment type="caution">
    <text evidence="1">The sequence shown here is derived from an EMBL/GenBank/DDBJ whole genome shotgun (WGS) entry which is preliminary data.</text>
</comment>
<sequence>MQTTNDTSIWSPTGQDALSCCRAVANSRHLPTGKISMNGYSMTRKYSSIYKSNLSCNILSGTRNL</sequence>
<evidence type="ECO:0000313" key="2">
    <source>
        <dbReference type="Proteomes" id="UP000537126"/>
    </source>
</evidence>
<dbReference type="EMBL" id="JAASRN010000003">
    <property type="protein sequence ID" value="NIK74504.1"/>
    <property type="molecule type" value="Genomic_DNA"/>
</dbReference>
<reference evidence="1 2" key="1">
    <citation type="submission" date="2020-03" db="EMBL/GenBank/DDBJ databases">
        <title>Genomic Encyclopedia of Type Strains, Phase IV (KMG-IV): sequencing the most valuable type-strain genomes for metagenomic binning, comparative biology and taxonomic classification.</title>
        <authorList>
            <person name="Goeker M."/>
        </authorList>
    </citation>
    <scope>NUCLEOTIDE SEQUENCE [LARGE SCALE GENOMIC DNA]</scope>
    <source>
        <strain evidence="1 2">DSM 5718</strain>
    </source>
</reference>
<dbReference type="AlphaFoldDB" id="A0A846MSB8"/>